<sequence length="326" mass="35159">MRWRLDAGTTETLLRAAVAAPSIHNTQPWRFHIHDGVIDVRTDPARRLRVVDRDHRAMLLSVGAAVFNLRLAMALDGWLPVLRPFPADGLTVARIEPGRSGAPGPGLRALGTALFRRHTNRGPYARAVVPARVIDELRAAAAAEGAELTVLDRVRREALLTLTAAADAAQRRDPAYRRELATWTAGGPGRRDGIPAELTGPRDVHGWLPARDFGLLSADPGRPAAVFEPHPQLVVLSSRADGRTARVRAGQAMQRVLLSATVRGLAAQPMTQALEIPRLRRAIADPADPWAPQMILRIGYGMPVPASPRRDLSEVVVAAGAPTTAV</sequence>
<name>A0ABP4M2N4_9ACTN</name>
<keyword evidence="2" id="KW-1185">Reference proteome</keyword>
<dbReference type="RefSeq" id="WP_344505850.1">
    <property type="nucleotide sequence ID" value="NZ_BAAAQD010000013.1"/>
</dbReference>
<dbReference type="PANTHER" id="PTHR23026">
    <property type="entry name" value="NADPH NITROREDUCTASE"/>
    <property type="match status" value="1"/>
</dbReference>
<dbReference type="Proteomes" id="UP001501470">
    <property type="component" value="Unassembled WGS sequence"/>
</dbReference>
<evidence type="ECO:0000313" key="2">
    <source>
        <dbReference type="Proteomes" id="UP001501470"/>
    </source>
</evidence>
<dbReference type="SUPFAM" id="SSF55469">
    <property type="entry name" value="FMN-dependent nitroreductase-like"/>
    <property type="match status" value="2"/>
</dbReference>
<gene>
    <name evidence="1" type="ORF">GCM10009827_061960</name>
</gene>
<protein>
    <submittedName>
        <fullName evidence="1">Nitroreductase family protein</fullName>
    </submittedName>
</protein>
<dbReference type="PANTHER" id="PTHR23026:SF123">
    <property type="entry name" value="NAD(P)H NITROREDUCTASE RV3131-RELATED"/>
    <property type="match status" value="1"/>
</dbReference>
<dbReference type="InterPro" id="IPR050627">
    <property type="entry name" value="Nitroreductase/BluB"/>
</dbReference>
<dbReference type="EMBL" id="BAAAQD010000013">
    <property type="protein sequence ID" value="GAA1535314.1"/>
    <property type="molecule type" value="Genomic_DNA"/>
</dbReference>
<accession>A0ABP4M2N4</accession>
<organism evidence="1 2">
    <name type="scientific">Dactylosporangium maewongense</name>
    <dbReference type="NCBI Taxonomy" id="634393"/>
    <lineage>
        <taxon>Bacteria</taxon>
        <taxon>Bacillati</taxon>
        <taxon>Actinomycetota</taxon>
        <taxon>Actinomycetes</taxon>
        <taxon>Micromonosporales</taxon>
        <taxon>Micromonosporaceae</taxon>
        <taxon>Dactylosporangium</taxon>
    </lineage>
</organism>
<reference evidence="2" key="1">
    <citation type="journal article" date="2019" name="Int. J. Syst. Evol. Microbiol.">
        <title>The Global Catalogue of Microorganisms (GCM) 10K type strain sequencing project: providing services to taxonomists for standard genome sequencing and annotation.</title>
        <authorList>
            <consortium name="The Broad Institute Genomics Platform"/>
            <consortium name="The Broad Institute Genome Sequencing Center for Infectious Disease"/>
            <person name="Wu L."/>
            <person name="Ma J."/>
        </authorList>
    </citation>
    <scope>NUCLEOTIDE SEQUENCE [LARGE SCALE GENOMIC DNA]</scope>
    <source>
        <strain evidence="2">JCM 15933</strain>
    </source>
</reference>
<proteinExistence type="predicted"/>
<dbReference type="InterPro" id="IPR000415">
    <property type="entry name" value="Nitroreductase-like"/>
</dbReference>
<comment type="caution">
    <text evidence="1">The sequence shown here is derived from an EMBL/GenBank/DDBJ whole genome shotgun (WGS) entry which is preliminary data.</text>
</comment>
<dbReference type="NCBIfam" id="NF047509">
    <property type="entry name" value="Rv3131_FMN_oxido"/>
    <property type="match status" value="1"/>
</dbReference>
<evidence type="ECO:0000313" key="1">
    <source>
        <dbReference type="EMBL" id="GAA1535314.1"/>
    </source>
</evidence>
<dbReference type="Gene3D" id="3.40.109.10">
    <property type="entry name" value="NADH Oxidase"/>
    <property type="match status" value="2"/>
</dbReference>